<keyword evidence="3" id="KW-1185">Reference proteome</keyword>
<protein>
    <recommendedName>
        <fullName evidence="1">DUF7552 domain-containing protein</fullName>
    </recommendedName>
</protein>
<dbReference type="Pfam" id="PF24422">
    <property type="entry name" value="DUF7552"/>
    <property type="match status" value="1"/>
</dbReference>
<evidence type="ECO:0000313" key="3">
    <source>
        <dbReference type="Proteomes" id="UP001596445"/>
    </source>
</evidence>
<dbReference type="GeneID" id="76630167"/>
<dbReference type="InterPro" id="IPR055974">
    <property type="entry name" value="DUF7552"/>
</dbReference>
<reference evidence="2 3" key="1">
    <citation type="journal article" date="2019" name="Int. J. Syst. Evol. Microbiol.">
        <title>The Global Catalogue of Microorganisms (GCM) 10K type strain sequencing project: providing services to taxonomists for standard genome sequencing and annotation.</title>
        <authorList>
            <consortium name="The Broad Institute Genomics Platform"/>
            <consortium name="The Broad Institute Genome Sequencing Center for Infectious Disease"/>
            <person name="Wu L."/>
            <person name="Ma J."/>
        </authorList>
    </citation>
    <scope>NUCLEOTIDE SEQUENCE [LARGE SCALE GENOMIC DNA]</scope>
    <source>
        <strain evidence="2 3">JCM 30072</strain>
    </source>
</reference>
<dbReference type="Proteomes" id="UP001596445">
    <property type="component" value="Unassembled WGS sequence"/>
</dbReference>
<dbReference type="EMBL" id="JBHSZI010000001">
    <property type="protein sequence ID" value="MFC7058199.1"/>
    <property type="molecule type" value="Genomic_DNA"/>
</dbReference>
<organism evidence="2 3">
    <name type="scientific">Halovenus salina</name>
    <dbReference type="NCBI Taxonomy" id="1510225"/>
    <lineage>
        <taxon>Archaea</taxon>
        <taxon>Methanobacteriati</taxon>
        <taxon>Methanobacteriota</taxon>
        <taxon>Stenosarchaea group</taxon>
        <taxon>Halobacteria</taxon>
        <taxon>Halobacteriales</taxon>
        <taxon>Haloarculaceae</taxon>
        <taxon>Halovenus</taxon>
    </lineage>
</organism>
<dbReference type="AlphaFoldDB" id="A0ABD5W0C8"/>
<dbReference type="RefSeq" id="WP_267164001.1">
    <property type="nucleotide sequence ID" value="NZ_CP112972.1"/>
</dbReference>
<proteinExistence type="predicted"/>
<name>A0ABD5W0C8_9EURY</name>
<comment type="caution">
    <text evidence="2">The sequence shown here is derived from an EMBL/GenBank/DDBJ whole genome shotgun (WGS) entry which is preliminary data.</text>
</comment>
<gene>
    <name evidence="2" type="ORF">ACFQQG_08450</name>
</gene>
<accession>A0ABD5W0C8</accession>
<evidence type="ECO:0000259" key="1">
    <source>
        <dbReference type="Pfam" id="PF24422"/>
    </source>
</evidence>
<evidence type="ECO:0000313" key="2">
    <source>
        <dbReference type="EMBL" id="MFC7058199.1"/>
    </source>
</evidence>
<sequence length="95" mass="10716">MIETPLTDIRANIEALSSDSGEYYLVCARTGEQPVPAVGRRFDSREQARAGARATEKYRDVLRRYDPQLACHDIIVCQDQDHPEREVTALRGEPA</sequence>
<feature type="domain" description="DUF7552" evidence="1">
    <location>
        <begin position="6"/>
        <end position="79"/>
    </location>
</feature>